<name>A0ABV6H8S4_9ACTN</name>
<protein>
    <submittedName>
        <fullName evidence="1">DUF4192 domain-containing protein</fullName>
    </submittedName>
</protein>
<dbReference type="Proteomes" id="UP001589783">
    <property type="component" value="Unassembled WGS sequence"/>
</dbReference>
<dbReference type="InterPro" id="IPR025447">
    <property type="entry name" value="DUF4192"/>
</dbReference>
<evidence type="ECO:0000313" key="1">
    <source>
        <dbReference type="EMBL" id="MFC0315272.1"/>
    </source>
</evidence>
<evidence type="ECO:0000313" key="2">
    <source>
        <dbReference type="Proteomes" id="UP001589783"/>
    </source>
</evidence>
<keyword evidence="2" id="KW-1185">Reference proteome</keyword>
<accession>A0ABV6H8S4</accession>
<organism evidence="1 2">
    <name type="scientific">Gordonia phosphorivorans</name>
    <dbReference type="NCBI Taxonomy" id="1056982"/>
    <lineage>
        <taxon>Bacteria</taxon>
        <taxon>Bacillati</taxon>
        <taxon>Actinomycetota</taxon>
        <taxon>Actinomycetes</taxon>
        <taxon>Mycobacteriales</taxon>
        <taxon>Gordoniaceae</taxon>
        <taxon>Gordonia</taxon>
    </lineage>
</organism>
<dbReference type="RefSeq" id="WP_382363814.1">
    <property type="nucleotide sequence ID" value="NZ_JBHLWV010000020.1"/>
</dbReference>
<comment type="caution">
    <text evidence="1">The sequence shown here is derived from an EMBL/GenBank/DDBJ whole genome shotgun (WGS) entry which is preliminary data.</text>
</comment>
<reference evidence="1 2" key="1">
    <citation type="submission" date="2024-09" db="EMBL/GenBank/DDBJ databases">
        <authorList>
            <person name="Sun Q."/>
            <person name="Mori K."/>
        </authorList>
    </citation>
    <scope>NUCLEOTIDE SEQUENCE [LARGE SCALE GENOMIC DNA]</scope>
    <source>
        <strain evidence="1 2">CCM 7957</strain>
    </source>
</reference>
<dbReference type="EMBL" id="JBHLWV010000020">
    <property type="protein sequence ID" value="MFC0315272.1"/>
    <property type="molecule type" value="Genomic_DNA"/>
</dbReference>
<proteinExistence type="predicted"/>
<dbReference type="Pfam" id="PF13830">
    <property type="entry name" value="DUF4192"/>
    <property type="match status" value="1"/>
</dbReference>
<sequence length="366" mass="38325">MTSLPHFLPDEPALRVDPDPLLAAVPGLLGFRPERSLVLLAFRDERRLLVTLRLDVLLAPSGEPAAPMRESLDSLGAIVAGYGAVGVVAVVVDAGAADYARVFGAVERSFAAAGGLSAGFVIDEMAAGARWCLAWEPRCRVGRVLPPPPFAGPIVAEGRLSDPLLSPIALQRTVFGGRDVLAHRDDLAAALTPRAHCDSAVCRPVTPEVPPGRPGERDAVGARLVLAHIERGADGPLDCTEVNALAEALCSVHTRDMLLALAVTDAREAAEALWTRLTRSLTGRAGAAAATLLAHLHYLAGEGAFAGVAVERALELDAQYHLARLLQTALTHGLRPADLGEVLSHSFGLGARLGVPLPVQTRNPVG</sequence>
<gene>
    <name evidence="1" type="ORF">ACFFJD_10455</name>
</gene>